<comment type="subcellular location">
    <subcellularLocation>
        <location evidence="1">Nucleus</location>
    </subcellularLocation>
</comment>
<dbReference type="SUPFAM" id="SSF46689">
    <property type="entry name" value="Homeodomain-like"/>
    <property type="match status" value="1"/>
</dbReference>
<keyword evidence="3" id="KW-0805">Transcription regulation</keyword>
<evidence type="ECO:0000313" key="10">
    <source>
        <dbReference type="Proteomes" id="UP001417504"/>
    </source>
</evidence>
<keyword evidence="4" id="KW-0238">DNA-binding</keyword>
<feature type="domain" description="Myb-like" evidence="7">
    <location>
        <begin position="9"/>
        <end position="62"/>
    </location>
</feature>
<keyword evidence="2" id="KW-0677">Repeat</keyword>
<evidence type="ECO:0000259" key="7">
    <source>
        <dbReference type="PROSITE" id="PS50090"/>
    </source>
</evidence>
<feature type="domain" description="HTH myb-type" evidence="8">
    <location>
        <begin position="9"/>
        <end position="66"/>
    </location>
</feature>
<dbReference type="SMART" id="SM00717">
    <property type="entry name" value="SANT"/>
    <property type="match status" value="2"/>
</dbReference>
<organism evidence="9 10">
    <name type="scientific">Stephania japonica</name>
    <dbReference type="NCBI Taxonomy" id="461633"/>
    <lineage>
        <taxon>Eukaryota</taxon>
        <taxon>Viridiplantae</taxon>
        <taxon>Streptophyta</taxon>
        <taxon>Embryophyta</taxon>
        <taxon>Tracheophyta</taxon>
        <taxon>Spermatophyta</taxon>
        <taxon>Magnoliopsida</taxon>
        <taxon>Ranunculales</taxon>
        <taxon>Menispermaceae</taxon>
        <taxon>Menispermoideae</taxon>
        <taxon>Cissampelideae</taxon>
        <taxon>Stephania</taxon>
    </lineage>
</organism>
<dbReference type="InterPro" id="IPR017930">
    <property type="entry name" value="Myb_dom"/>
</dbReference>
<accession>A0AAP0EYX0</accession>
<evidence type="ECO:0000313" key="9">
    <source>
        <dbReference type="EMBL" id="KAK9102250.1"/>
    </source>
</evidence>
<protein>
    <submittedName>
        <fullName evidence="9">Uncharacterized protein</fullName>
    </submittedName>
</protein>
<dbReference type="PANTHER" id="PTHR48000">
    <property type="entry name" value="OS09G0431300 PROTEIN"/>
    <property type="match status" value="1"/>
</dbReference>
<dbReference type="PANTHER" id="PTHR48000:SF67">
    <property type="entry name" value="MYB-LIKE DNA-BINDING DOMAIN CONTAINING PROTEIN, EXPRESSED"/>
    <property type="match status" value="1"/>
</dbReference>
<evidence type="ECO:0000256" key="6">
    <source>
        <dbReference type="ARBA" id="ARBA00023242"/>
    </source>
</evidence>
<dbReference type="PROSITE" id="PS51294">
    <property type="entry name" value="HTH_MYB"/>
    <property type="match status" value="2"/>
</dbReference>
<dbReference type="GO" id="GO:0005634">
    <property type="term" value="C:nucleus"/>
    <property type="evidence" value="ECO:0007669"/>
    <property type="project" value="UniProtKB-SubCell"/>
</dbReference>
<dbReference type="Gene3D" id="1.10.10.60">
    <property type="entry name" value="Homeodomain-like"/>
    <property type="match status" value="2"/>
</dbReference>
<keyword evidence="6" id="KW-0539">Nucleus</keyword>
<dbReference type="PROSITE" id="PS50090">
    <property type="entry name" value="MYB_LIKE"/>
    <property type="match status" value="2"/>
</dbReference>
<comment type="caution">
    <text evidence="9">The sequence shown here is derived from an EMBL/GenBank/DDBJ whole genome shotgun (WGS) entry which is preliminary data.</text>
</comment>
<dbReference type="CDD" id="cd00167">
    <property type="entry name" value="SANT"/>
    <property type="match status" value="2"/>
</dbReference>
<dbReference type="GO" id="GO:0003677">
    <property type="term" value="F:DNA binding"/>
    <property type="evidence" value="ECO:0007669"/>
    <property type="project" value="UniProtKB-KW"/>
</dbReference>
<gene>
    <name evidence="9" type="ORF">Sjap_019504</name>
</gene>
<evidence type="ECO:0000256" key="2">
    <source>
        <dbReference type="ARBA" id="ARBA00022737"/>
    </source>
</evidence>
<dbReference type="Proteomes" id="UP001417504">
    <property type="component" value="Unassembled WGS sequence"/>
</dbReference>
<sequence>MGRAPCCDKSKVKRGPWSPEEDSALKSYVQAHGTGGNWISLPLKAGLNRCGKSCRLRWLNYLRPDIKHGGFTEEENTIICNLYKSIGSRWSVIASQLQGRTDNDVKNYWNTKLKKKYLLTEETNSANITTSSSRSSSSSSSSPNLLTQHDQFNNYTFSHSINVGLEHFENHSQSQRLVSNPTLQYNQMFTSFEATLNSPNNYVTSSSSIGLDENCFLLAGNGVCEDKSNCSMAGFGHNSCFDVNGFFGFHERASIDANASLANSVYDNLCFDDYPSDVKPQCLYQSITNYEFSSLYK</sequence>
<evidence type="ECO:0000256" key="3">
    <source>
        <dbReference type="ARBA" id="ARBA00023015"/>
    </source>
</evidence>
<dbReference type="FunFam" id="1.10.10.60:FF:000015">
    <property type="entry name" value="Transcription factor RAX3"/>
    <property type="match status" value="1"/>
</dbReference>
<keyword evidence="10" id="KW-1185">Reference proteome</keyword>
<dbReference type="AlphaFoldDB" id="A0AAP0EYX0"/>
<reference evidence="9 10" key="1">
    <citation type="submission" date="2024-01" db="EMBL/GenBank/DDBJ databases">
        <title>Genome assemblies of Stephania.</title>
        <authorList>
            <person name="Yang L."/>
        </authorList>
    </citation>
    <scope>NUCLEOTIDE SEQUENCE [LARGE SCALE GENOMIC DNA]</scope>
    <source>
        <strain evidence="9">QJT</strain>
        <tissue evidence="9">Leaf</tissue>
    </source>
</reference>
<proteinExistence type="predicted"/>
<keyword evidence="5" id="KW-0804">Transcription</keyword>
<feature type="domain" description="HTH myb-type" evidence="8">
    <location>
        <begin position="67"/>
        <end position="117"/>
    </location>
</feature>
<evidence type="ECO:0000256" key="1">
    <source>
        <dbReference type="ARBA" id="ARBA00004123"/>
    </source>
</evidence>
<name>A0AAP0EYX0_9MAGN</name>
<feature type="domain" description="Myb-like" evidence="7">
    <location>
        <begin position="63"/>
        <end position="113"/>
    </location>
</feature>
<dbReference type="InterPro" id="IPR001005">
    <property type="entry name" value="SANT/Myb"/>
</dbReference>
<evidence type="ECO:0000259" key="8">
    <source>
        <dbReference type="PROSITE" id="PS51294"/>
    </source>
</evidence>
<dbReference type="EMBL" id="JBBNAE010000008">
    <property type="protein sequence ID" value="KAK9102250.1"/>
    <property type="molecule type" value="Genomic_DNA"/>
</dbReference>
<evidence type="ECO:0000256" key="5">
    <source>
        <dbReference type="ARBA" id="ARBA00023163"/>
    </source>
</evidence>
<evidence type="ECO:0000256" key="4">
    <source>
        <dbReference type="ARBA" id="ARBA00023125"/>
    </source>
</evidence>
<dbReference type="Pfam" id="PF00249">
    <property type="entry name" value="Myb_DNA-binding"/>
    <property type="match status" value="2"/>
</dbReference>
<dbReference type="InterPro" id="IPR009057">
    <property type="entry name" value="Homeodomain-like_sf"/>
</dbReference>